<dbReference type="Gene3D" id="2.30.29.30">
    <property type="entry name" value="Pleckstrin-homology domain (PH domain)/Phosphotyrosine-binding domain (PTB)"/>
    <property type="match status" value="1"/>
</dbReference>
<dbReference type="InterPro" id="IPR035899">
    <property type="entry name" value="DBL_dom_sf"/>
</dbReference>
<reference evidence="3 4" key="1">
    <citation type="journal article" date="2016" name="Mol. Biol. Evol.">
        <title>Comparative Genomics of Early-Diverging Mushroom-Forming Fungi Provides Insights into the Origins of Lignocellulose Decay Capabilities.</title>
        <authorList>
            <person name="Nagy L.G."/>
            <person name="Riley R."/>
            <person name="Tritt A."/>
            <person name="Adam C."/>
            <person name="Daum C."/>
            <person name="Floudas D."/>
            <person name="Sun H."/>
            <person name="Yadav J.S."/>
            <person name="Pangilinan J."/>
            <person name="Larsson K.H."/>
            <person name="Matsuura K."/>
            <person name="Barry K."/>
            <person name="Labutti K."/>
            <person name="Kuo R."/>
            <person name="Ohm R.A."/>
            <person name="Bhattacharya S.S."/>
            <person name="Shirouzu T."/>
            <person name="Yoshinaga Y."/>
            <person name="Martin F.M."/>
            <person name="Grigoriev I.V."/>
            <person name="Hibbett D.S."/>
        </authorList>
    </citation>
    <scope>NUCLEOTIDE SEQUENCE [LARGE SCALE GENOMIC DNA]</scope>
    <source>
        <strain evidence="3 4">HHB12733</strain>
    </source>
</reference>
<feature type="compositionally biased region" description="Pro residues" evidence="1">
    <location>
        <begin position="39"/>
        <end position="48"/>
    </location>
</feature>
<feature type="domain" description="DH" evidence="2">
    <location>
        <begin position="270"/>
        <end position="522"/>
    </location>
</feature>
<organism evidence="3 4">
    <name type="scientific">Calocera cornea HHB12733</name>
    <dbReference type="NCBI Taxonomy" id="1353952"/>
    <lineage>
        <taxon>Eukaryota</taxon>
        <taxon>Fungi</taxon>
        <taxon>Dikarya</taxon>
        <taxon>Basidiomycota</taxon>
        <taxon>Agaricomycotina</taxon>
        <taxon>Dacrymycetes</taxon>
        <taxon>Dacrymycetales</taxon>
        <taxon>Dacrymycetaceae</taxon>
        <taxon>Calocera</taxon>
    </lineage>
</organism>
<feature type="region of interest" description="Disordered" evidence="1">
    <location>
        <begin position="1008"/>
        <end position="1048"/>
    </location>
</feature>
<dbReference type="GO" id="GO:0005737">
    <property type="term" value="C:cytoplasm"/>
    <property type="evidence" value="ECO:0007669"/>
    <property type="project" value="TreeGrafter"/>
</dbReference>
<dbReference type="PROSITE" id="PS50010">
    <property type="entry name" value="DH_2"/>
    <property type="match status" value="1"/>
</dbReference>
<feature type="compositionally biased region" description="Basic and acidic residues" evidence="1">
    <location>
        <begin position="73"/>
        <end position="82"/>
    </location>
</feature>
<feature type="compositionally biased region" description="Polar residues" evidence="1">
    <location>
        <begin position="911"/>
        <end position="924"/>
    </location>
</feature>
<accession>A0A165ILW4</accession>
<evidence type="ECO:0000256" key="1">
    <source>
        <dbReference type="SAM" id="MobiDB-lite"/>
    </source>
</evidence>
<dbReference type="InterPro" id="IPR011993">
    <property type="entry name" value="PH-like_dom_sf"/>
</dbReference>
<feature type="region of interest" description="Disordered" evidence="1">
    <location>
        <begin position="1"/>
        <end position="179"/>
    </location>
</feature>
<feature type="compositionally biased region" description="Low complexity" evidence="1">
    <location>
        <begin position="85"/>
        <end position="102"/>
    </location>
</feature>
<feature type="region of interest" description="Disordered" evidence="1">
    <location>
        <begin position="945"/>
        <end position="996"/>
    </location>
</feature>
<feature type="region of interest" description="Disordered" evidence="1">
    <location>
        <begin position="1070"/>
        <end position="1100"/>
    </location>
</feature>
<evidence type="ECO:0000259" key="2">
    <source>
        <dbReference type="PROSITE" id="PS50010"/>
    </source>
</evidence>
<dbReference type="EMBL" id="KV423928">
    <property type="protein sequence ID" value="KZT60744.1"/>
    <property type="molecule type" value="Genomic_DNA"/>
</dbReference>
<dbReference type="PANTHER" id="PTHR12673">
    <property type="entry name" value="FACIOGENITAL DYSPLASIA PROTEIN"/>
    <property type="match status" value="1"/>
</dbReference>
<feature type="compositionally biased region" description="Low complexity" evidence="1">
    <location>
        <begin position="120"/>
        <end position="141"/>
    </location>
</feature>
<feature type="region of interest" description="Disordered" evidence="1">
    <location>
        <begin position="418"/>
        <end position="456"/>
    </location>
</feature>
<feature type="compositionally biased region" description="Pro residues" evidence="1">
    <location>
        <begin position="961"/>
        <end position="976"/>
    </location>
</feature>
<evidence type="ECO:0000313" key="3">
    <source>
        <dbReference type="EMBL" id="KZT60744.1"/>
    </source>
</evidence>
<feature type="compositionally biased region" description="Polar residues" evidence="1">
    <location>
        <begin position="1076"/>
        <end position="1098"/>
    </location>
</feature>
<dbReference type="SUPFAM" id="SSF48065">
    <property type="entry name" value="DBL homology domain (DH-domain)"/>
    <property type="match status" value="1"/>
</dbReference>
<feature type="compositionally biased region" description="Low complexity" evidence="1">
    <location>
        <begin position="1"/>
        <end position="13"/>
    </location>
</feature>
<keyword evidence="4" id="KW-1185">Reference proteome</keyword>
<dbReference type="Pfam" id="PF00621">
    <property type="entry name" value="RhoGEF"/>
    <property type="match status" value="1"/>
</dbReference>
<dbReference type="SMART" id="SM00325">
    <property type="entry name" value="RhoGEF"/>
    <property type="match status" value="1"/>
</dbReference>
<feature type="compositionally biased region" description="Low complexity" evidence="1">
    <location>
        <begin position="217"/>
        <end position="237"/>
    </location>
</feature>
<dbReference type="Gene3D" id="1.20.900.10">
    <property type="entry name" value="Dbl homology (DH) domain"/>
    <property type="match status" value="1"/>
</dbReference>
<dbReference type="InterPro" id="IPR000219">
    <property type="entry name" value="DH_dom"/>
</dbReference>
<feature type="compositionally biased region" description="Polar residues" evidence="1">
    <location>
        <begin position="979"/>
        <end position="993"/>
    </location>
</feature>
<feature type="region of interest" description="Disordered" evidence="1">
    <location>
        <begin position="198"/>
        <end position="261"/>
    </location>
</feature>
<gene>
    <name evidence="3" type="ORF">CALCODRAFT_84019</name>
</gene>
<dbReference type="InterPro" id="IPR051092">
    <property type="entry name" value="FYVE_RhoGEF_PH"/>
</dbReference>
<name>A0A165ILW4_9BASI</name>
<dbReference type="GO" id="GO:0005085">
    <property type="term" value="F:guanyl-nucleotide exchange factor activity"/>
    <property type="evidence" value="ECO:0007669"/>
    <property type="project" value="InterPro"/>
</dbReference>
<feature type="compositionally biased region" description="Low complexity" evidence="1">
    <location>
        <begin position="198"/>
        <end position="208"/>
    </location>
</feature>
<protein>
    <recommendedName>
        <fullName evidence="2">DH domain-containing protein</fullName>
    </recommendedName>
</protein>
<dbReference type="STRING" id="1353952.A0A165ILW4"/>
<dbReference type="SUPFAM" id="SSF50729">
    <property type="entry name" value="PH domain-like"/>
    <property type="match status" value="1"/>
</dbReference>
<sequence length="1120" mass="119494">MALLAPPASRLPPTVVPPPLRGPLQPSASEPDLSYLRSPPLPLPPGAMPPVVVARSQHIPYAAPRRRISLSRRPGEVERGGDGRSSGSSSSSSTTTLVGSNGPHPPRGKVGALLHRFPSLRRSGSRSSSSSSSPSATSSPALSPPASSPRIPAAPPMTTSASLPISHPSPTHSHLPVSPPSAWSGGYVLPTPPSLSPLSMSPLSTSPLGATPPQAMSPRRSLSSPTTATTANPAPHRLSSTSDGDDHPTPKLSAQKRAQTMPVLPRTHAKRFYGLMEVVETERNYVRDLVLLVDVYLPALYAVDPILYPFISRNLPSLRAAHVSFLQELENALRVAGLPSSTEPEDLMQMDYSTDEEPARIAIAVGRISRAFFLSTDVWALYDEYCTQHTAAMAALDRLSTRMGAEWKAIERRCMSMATGAGGSPRGSMDHSSRPGSPTLGGESDRERGRPPKKQLSLHDLLIEPVQRICRYPLLLAKLLPPELRHSYGTNGMHGPHEEHGVKELRAAYSVMREIVSRVDEARERHERELRGERISVRVEGPQINESLMLSLGPPLLVGALDVLVLPRSFAIPPSSSNASVASVSTVATITPMSFAAPAAFSTAPGVVAASTTTANLPSKVRYLGAFLYAGCLLLVKPKKANLYEARHWLELANCQLVQPTPDDPPLLNSFCLTKDDKNFYFAVSCAQEKSVWLPAIAQAIAQEQALGENAMSAPFFRAQDDEDTSSPILMQPPVLLPHSQSISASSITSPVSLPPVAGALALRRPTQQQRQIVDRCLADVYSESCLAARAGAALFPDSATTAPTGFSRIMYRDSLLSSAAGSDKENSPAPAEKKRRRLSTRSFTGLSASETFTAEEPALTSVPEDVHDEDAPTITHRRQRTYSYTMSSVRDALHVGRARPASVQNILNLQTSGFSGSDNSRSPPASGPGLTRSATLMAFLSARQRTKSAPVTPGVSSPTEPIPAVPLNNRPPPVDTTPIATSADPSPNSDPTSALEFSATGRYRDRLESFPGSAEGGSQDGVLSDMTDPSASEESALAPPSPPEVAQHVHVRIPSNELESLVLPAQMAPMDGTKVSPSDTNKTYPLPAQSTLSSAPSTLRRKNTGSFFMRFNPFASAAQ</sequence>
<feature type="compositionally biased region" description="Polar residues" evidence="1">
    <location>
        <begin position="157"/>
        <end position="172"/>
    </location>
</feature>
<proteinExistence type="predicted"/>
<feature type="region of interest" description="Disordered" evidence="1">
    <location>
        <begin position="819"/>
        <end position="881"/>
    </location>
</feature>
<dbReference type="InParanoid" id="A0A165ILW4"/>
<evidence type="ECO:0000313" key="4">
    <source>
        <dbReference type="Proteomes" id="UP000076842"/>
    </source>
</evidence>
<dbReference type="PANTHER" id="PTHR12673:SF270">
    <property type="entry name" value="FYVE-TYPE DOMAIN-CONTAINING PROTEIN"/>
    <property type="match status" value="1"/>
</dbReference>
<dbReference type="OrthoDB" id="1716625at2759"/>
<dbReference type="AlphaFoldDB" id="A0A165ILW4"/>
<feature type="compositionally biased region" description="Low complexity" evidence="1">
    <location>
        <begin position="1030"/>
        <end position="1039"/>
    </location>
</feature>
<feature type="compositionally biased region" description="Polar residues" evidence="1">
    <location>
        <begin position="841"/>
        <end position="853"/>
    </location>
</feature>
<dbReference type="Proteomes" id="UP000076842">
    <property type="component" value="Unassembled WGS sequence"/>
</dbReference>
<feature type="compositionally biased region" description="Pro residues" evidence="1">
    <location>
        <begin position="142"/>
        <end position="155"/>
    </location>
</feature>
<feature type="region of interest" description="Disordered" evidence="1">
    <location>
        <begin position="911"/>
        <end position="932"/>
    </location>
</feature>